<keyword evidence="1" id="KW-1133">Transmembrane helix</keyword>
<gene>
    <name evidence="2" type="ORF">TCAL_14534</name>
</gene>
<name>A0A553PT73_TIGCA</name>
<evidence type="ECO:0000313" key="2">
    <source>
        <dbReference type="EMBL" id="TRY80874.1"/>
    </source>
</evidence>
<accession>A0A553PT73</accession>
<evidence type="ECO:0000256" key="1">
    <source>
        <dbReference type="SAM" id="Phobius"/>
    </source>
</evidence>
<proteinExistence type="predicted"/>
<keyword evidence="1" id="KW-0812">Transmembrane</keyword>
<organism evidence="2 3">
    <name type="scientific">Tigriopus californicus</name>
    <name type="common">Marine copepod</name>
    <dbReference type="NCBI Taxonomy" id="6832"/>
    <lineage>
        <taxon>Eukaryota</taxon>
        <taxon>Metazoa</taxon>
        <taxon>Ecdysozoa</taxon>
        <taxon>Arthropoda</taxon>
        <taxon>Crustacea</taxon>
        <taxon>Multicrustacea</taxon>
        <taxon>Hexanauplia</taxon>
        <taxon>Copepoda</taxon>
        <taxon>Harpacticoida</taxon>
        <taxon>Harpacticidae</taxon>
        <taxon>Tigriopus</taxon>
    </lineage>
</organism>
<feature type="transmembrane region" description="Helical" evidence="1">
    <location>
        <begin position="39"/>
        <end position="64"/>
    </location>
</feature>
<protein>
    <submittedName>
        <fullName evidence="2">Uncharacterized protein</fullName>
    </submittedName>
</protein>
<evidence type="ECO:0000313" key="3">
    <source>
        <dbReference type="Proteomes" id="UP000318571"/>
    </source>
</evidence>
<dbReference type="AlphaFoldDB" id="A0A553PT73"/>
<comment type="caution">
    <text evidence="2">The sequence shown here is derived from an EMBL/GenBank/DDBJ whole genome shotgun (WGS) entry which is preliminary data.</text>
</comment>
<keyword evidence="1" id="KW-0472">Membrane</keyword>
<sequence>MKVNNWRLASFSFPNKLRIDNARPSVQSILLPNAQQLTIVFVLSIPQSFIALLALAVVVLPITLSSPAPLRPSPYKPEPKYEEGPAHNQYAYAVKDEYANLDFKANEERDGYKTTGSYEVLLPMAAPKL</sequence>
<reference evidence="2 3" key="1">
    <citation type="journal article" date="2018" name="Nat. Ecol. Evol.">
        <title>Genomic signatures of mitonuclear coevolution across populations of Tigriopus californicus.</title>
        <authorList>
            <person name="Barreto F.S."/>
            <person name="Watson E.T."/>
            <person name="Lima T.G."/>
            <person name="Willett C.S."/>
            <person name="Edmands S."/>
            <person name="Li W."/>
            <person name="Burton R.S."/>
        </authorList>
    </citation>
    <scope>NUCLEOTIDE SEQUENCE [LARGE SCALE GENOMIC DNA]</scope>
    <source>
        <strain evidence="2 3">San Diego</strain>
    </source>
</reference>
<dbReference type="Proteomes" id="UP000318571">
    <property type="component" value="Chromosome 12"/>
</dbReference>
<dbReference type="EMBL" id="VCGU01000001">
    <property type="protein sequence ID" value="TRY80874.1"/>
    <property type="molecule type" value="Genomic_DNA"/>
</dbReference>
<keyword evidence="3" id="KW-1185">Reference proteome</keyword>